<dbReference type="AlphaFoldDB" id="A0A9E7HUL3"/>
<evidence type="ECO:0000313" key="1">
    <source>
        <dbReference type="EMBL" id="URE36887.1"/>
    </source>
</evidence>
<dbReference type="EMBL" id="CP097510">
    <property type="protein sequence ID" value="URE36887.1"/>
    <property type="molecule type" value="Genomic_DNA"/>
</dbReference>
<evidence type="ECO:0000313" key="2">
    <source>
        <dbReference type="Proteomes" id="UP001055439"/>
    </source>
</evidence>
<organism evidence="1 2">
    <name type="scientific">Musa troglodytarum</name>
    <name type="common">fe'i banana</name>
    <dbReference type="NCBI Taxonomy" id="320322"/>
    <lineage>
        <taxon>Eukaryota</taxon>
        <taxon>Viridiplantae</taxon>
        <taxon>Streptophyta</taxon>
        <taxon>Embryophyta</taxon>
        <taxon>Tracheophyta</taxon>
        <taxon>Spermatophyta</taxon>
        <taxon>Magnoliopsida</taxon>
        <taxon>Liliopsida</taxon>
        <taxon>Zingiberales</taxon>
        <taxon>Musaceae</taxon>
        <taxon>Musa</taxon>
    </lineage>
</organism>
<name>A0A9E7HUL3_9LILI</name>
<sequence>ISLLVTISNRDNSHDVIDARELLEDLMFINESYADGKG</sequence>
<feature type="non-terminal residue" evidence="1">
    <location>
        <position position="1"/>
    </location>
</feature>
<proteinExistence type="predicted"/>
<gene>
    <name evidence="1" type="ORF">MUK42_34189</name>
</gene>
<accession>A0A9E7HUL3</accession>
<dbReference type="Proteomes" id="UP001055439">
    <property type="component" value="Chromosome 8"/>
</dbReference>
<dbReference type="OrthoDB" id="273452at2759"/>
<reference evidence="1" key="1">
    <citation type="submission" date="2022-05" db="EMBL/GenBank/DDBJ databases">
        <title>The Musa troglodytarum L. genome provides insights into the mechanism of non-climacteric behaviour and enrichment of carotenoids.</title>
        <authorList>
            <person name="Wang J."/>
        </authorList>
    </citation>
    <scope>NUCLEOTIDE SEQUENCE</scope>
    <source>
        <tissue evidence="1">Leaf</tissue>
    </source>
</reference>
<keyword evidence="2" id="KW-1185">Reference proteome</keyword>
<protein>
    <submittedName>
        <fullName evidence="1">Uncharacterized protein</fullName>
    </submittedName>
</protein>